<proteinExistence type="predicted"/>
<dbReference type="AlphaFoldDB" id="A0A382XVG4"/>
<gene>
    <name evidence="1" type="ORF">METZ01_LOCUS427827</name>
</gene>
<name>A0A382XVG4_9ZZZZ</name>
<evidence type="ECO:0000313" key="1">
    <source>
        <dbReference type="EMBL" id="SVD74973.1"/>
    </source>
</evidence>
<evidence type="ECO:0008006" key="2">
    <source>
        <dbReference type="Google" id="ProtNLM"/>
    </source>
</evidence>
<dbReference type="EMBL" id="UINC01170765">
    <property type="protein sequence ID" value="SVD74973.1"/>
    <property type="molecule type" value="Genomic_DNA"/>
</dbReference>
<accession>A0A382XVG4</accession>
<feature type="non-terminal residue" evidence="1">
    <location>
        <position position="1"/>
    </location>
</feature>
<reference evidence="1" key="1">
    <citation type="submission" date="2018-05" db="EMBL/GenBank/DDBJ databases">
        <authorList>
            <person name="Lanie J.A."/>
            <person name="Ng W.-L."/>
            <person name="Kazmierczak K.M."/>
            <person name="Andrzejewski T.M."/>
            <person name="Davidsen T.M."/>
            <person name="Wayne K.J."/>
            <person name="Tettelin H."/>
            <person name="Glass J.I."/>
            <person name="Rusch D."/>
            <person name="Podicherti R."/>
            <person name="Tsui H.-C.T."/>
            <person name="Winkler M.E."/>
        </authorList>
    </citation>
    <scope>NUCLEOTIDE SEQUENCE</scope>
</reference>
<sequence>VWQGITVLLQSSQYKFVGFWDTDLATPLSAIVQFVKHIQSNEGLAAVCG</sequence>
<organism evidence="1">
    <name type="scientific">marine metagenome</name>
    <dbReference type="NCBI Taxonomy" id="408172"/>
    <lineage>
        <taxon>unclassified sequences</taxon>
        <taxon>metagenomes</taxon>
        <taxon>ecological metagenomes</taxon>
    </lineage>
</organism>
<protein>
    <recommendedName>
        <fullName evidence="2">Glycosyltransferase 2-like domain-containing protein</fullName>
    </recommendedName>
</protein>